<organism evidence="2 3">
    <name type="scientific">Pseudomonas azerbaijanoccidentalis</name>
    <dbReference type="NCBI Taxonomy" id="2842347"/>
    <lineage>
        <taxon>Bacteria</taxon>
        <taxon>Pseudomonadati</taxon>
        <taxon>Pseudomonadota</taxon>
        <taxon>Gammaproteobacteria</taxon>
        <taxon>Pseudomonadales</taxon>
        <taxon>Pseudomonadaceae</taxon>
        <taxon>Pseudomonas</taxon>
    </lineage>
</organism>
<evidence type="ECO:0000313" key="3">
    <source>
        <dbReference type="Proteomes" id="UP001049200"/>
    </source>
</evidence>
<comment type="caution">
    <text evidence="2">The sequence shown here is derived from an EMBL/GenBank/DDBJ whole genome shotgun (WGS) entry which is preliminary data.</text>
</comment>
<name>A0ABS6QPL1_9PSED</name>
<dbReference type="InterPro" id="IPR025285">
    <property type="entry name" value="DUF4145"/>
</dbReference>
<feature type="domain" description="DUF4145" evidence="1">
    <location>
        <begin position="89"/>
        <end position="175"/>
    </location>
</feature>
<dbReference type="EMBL" id="JAHSTU010000003">
    <property type="protein sequence ID" value="MBV4520869.1"/>
    <property type="molecule type" value="Genomic_DNA"/>
</dbReference>
<sequence>MIIECNHCESKVDGIEKGEVYDNDPDYPFPCKRVLVQCPVCKSALLGITEKIQVGHDDWEWDNLHRLWPPQDASIDREIPEIAGVSLVEARLCFKAKAYSACAVMCGRTIEGLCMHHKTKNKTLAGGLKELKEAEIIDTRLFEWGEALRKHRNIGAHASSEKISKEDAKDLLDFSSAICEYVFVLNAKFNRFIERSTKK</sequence>
<gene>
    <name evidence="2" type="ORF">KVG88_12415</name>
</gene>
<evidence type="ECO:0000259" key="1">
    <source>
        <dbReference type="Pfam" id="PF13643"/>
    </source>
</evidence>
<proteinExistence type="predicted"/>
<dbReference type="Proteomes" id="UP001049200">
    <property type="component" value="Unassembled WGS sequence"/>
</dbReference>
<dbReference type="RefSeq" id="WP_217871543.1">
    <property type="nucleotide sequence ID" value="NZ_JAHSTU010000003.1"/>
</dbReference>
<protein>
    <submittedName>
        <fullName evidence="2">DUF4145 domain-containing protein</fullName>
    </submittedName>
</protein>
<keyword evidence="3" id="KW-1185">Reference proteome</keyword>
<evidence type="ECO:0000313" key="2">
    <source>
        <dbReference type="EMBL" id="MBV4520869.1"/>
    </source>
</evidence>
<accession>A0ABS6QPL1</accession>
<dbReference type="Pfam" id="PF13643">
    <property type="entry name" value="DUF4145"/>
    <property type="match status" value="1"/>
</dbReference>
<reference evidence="2" key="1">
    <citation type="submission" date="2021-06" db="EMBL/GenBank/DDBJ databases">
        <title>Updating the genus Pseudomonas: Description of 43 new species and partition of the Pseudomonas putida group.</title>
        <authorList>
            <person name="Girard L."/>
            <person name="Lood C."/>
            <person name="Vandamme P."/>
            <person name="Rokni-Zadeh H."/>
            <person name="Van Noort V."/>
            <person name="Hofte M."/>
            <person name="Lavigne R."/>
            <person name="De Mot R."/>
        </authorList>
    </citation>
    <scope>NUCLEOTIDE SEQUENCE</scope>
    <source>
        <strain evidence="2">SWRI74</strain>
    </source>
</reference>